<protein>
    <submittedName>
        <fullName evidence="2">Uncharacterized protein</fullName>
    </submittedName>
</protein>
<organism evidence="2 3">
    <name type="scientific">Salinibacillus aidingensis</name>
    <dbReference type="NCBI Taxonomy" id="237684"/>
    <lineage>
        <taxon>Bacteria</taxon>
        <taxon>Bacillati</taxon>
        <taxon>Bacillota</taxon>
        <taxon>Bacilli</taxon>
        <taxon>Bacillales</taxon>
        <taxon>Bacillaceae</taxon>
        <taxon>Salinibacillus</taxon>
    </lineage>
</organism>
<keyword evidence="1" id="KW-0472">Membrane</keyword>
<keyword evidence="1" id="KW-1133">Transmembrane helix</keyword>
<evidence type="ECO:0000256" key="1">
    <source>
        <dbReference type="SAM" id="Phobius"/>
    </source>
</evidence>
<gene>
    <name evidence="2" type="ORF">GCM10008986_12760</name>
</gene>
<evidence type="ECO:0000313" key="2">
    <source>
        <dbReference type="EMBL" id="GAA0488488.1"/>
    </source>
</evidence>
<feature type="transmembrane region" description="Helical" evidence="1">
    <location>
        <begin position="12"/>
        <end position="31"/>
    </location>
</feature>
<keyword evidence="3" id="KW-1185">Reference proteome</keyword>
<dbReference type="Proteomes" id="UP001500880">
    <property type="component" value="Unassembled WGS sequence"/>
</dbReference>
<evidence type="ECO:0000313" key="3">
    <source>
        <dbReference type="Proteomes" id="UP001500880"/>
    </source>
</evidence>
<name>A0ABN1B1R7_9BACI</name>
<accession>A0ABN1B1R7</accession>
<proteinExistence type="predicted"/>
<reference evidence="2 3" key="1">
    <citation type="journal article" date="2019" name="Int. J. Syst. Evol. Microbiol.">
        <title>The Global Catalogue of Microorganisms (GCM) 10K type strain sequencing project: providing services to taxonomists for standard genome sequencing and annotation.</title>
        <authorList>
            <consortium name="The Broad Institute Genomics Platform"/>
            <consortium name="The Broad Institute Genome Sequencing Center for Infectious Disease"/>
            <person name="Wu L."/>
            <person name="Ma J."/>
        </authorList>
    </citation>
    <scope>NUCLEOTIDE SEQUENCE [LARGE SCALE GENOMIC DNA]</scope>
    <source>
        <strain evidence="2 3">JCM 12389</strain>
    </source>
</reference>
<sequence>MKRFNKKFWFKLILIPASIIIAGYLCILLLIQIKLYNVKQEVLDHNPEITSVESIDHLGGWGEFFREYVLIVKKGTGTKYRVWTFGDGEITDEVIIK</sequence>
<dbReference type="EMBL" id="BAAADO010000002">
    <property type="protein sequence ID" value="GAA0488488.1"/>
    <property type="molecule type" value="Genomic_DNA"/>
</dbReference>
<dbReference type="RefSeq" id="WP_343838877.1">
    <property type="nucleotide sequence ID" value="NZ_BAAADO010000002.1"/>
</dbReference>
<comment type="caution">
    <text evidence="2">The sequence shown here is derived from an EMBL/GenBank/DDBJ whole genome shotgun (WGS) entry which is preliminary data.</text>
</comment>
<keyword evidence="1" id="KW-0812">Transmembrane</keyword>